<organism evidence="2 3">
    <name type="scientific">Sphingobacterium hotanense</name>
    <dbReference type="NCBI Taxonomy" id="649196"/>
    <lineage>
        <taxon>Bacteria</taxon>
        <taxon>Pseudomonadati</taxon>
        <taxon>Bacteroidota</taxon>
        <taxon>Sphingobacteriia</taxon>
        <taxon>Sphingobacteriales</taxon>
        <taxon>Sphingobacteriaceae</taxon>
        <taxon>Sphingobacterium</taxon>
    </lineage>
</organism>
<reference evidence="2" key="2">
    <citation type="journal article" date="2022" name="Sci. Total Environ.">
        <title>Prevalence, transmission, and molecular epidemiology of tet(X)-positive bacteria among humans, animals, and environmental niches in China: An epidemiological, and genomic-based study.</title>
        <authorList>
            <person name="Dong N."/>
            <person name="Zeng Y."/>
            <person name="Cai C."/>
            <person name="Sun C."/>
            <person name="Lu J."/>
            <person name="Liu C."/>
            <person name="Zhou H."/>
            <person name="Sun Q."/>
            <person name="Shu L."/>
            <person name="Wang H."/>
            <person name="Wang Y."/>
            <person name="Wang S."/>
            <person name="Wu C."/>
            <person name="Chan E.W."/>
            <person name="Chen G."/>
            <person name="Shen Z."/>
            <person name="Chen S."/>
            <person name="Zhang R."/>
        </authorList>
    </citation>
    <scope>NUCLEOTIDE SEQUENCE</scope>
    <source>
        <strain evidence="2">R1692</strain>
    </source>
</reference>
<keyword evidence="3" id="KW-1185">Reference proteome</keyword>
<evidence type="ECO:0000313" key="2">
    <source>
        <dbReference type="EMBL" id="MDM1049618.1"/>
    </source>
</evidence>
<dbReference type="EMBL" id="JACAGK010000052">
    <property type="protein sequence ID" value="MDM1049618.1"/>
    <property type="molecule type" value="Genomic_DNA"/>
</dbReference>
<name>A0ABT7NRF7_9SPHI</name>
<comment type="caution">
    <text evidence="2">The sequence shown here is derived from an EMBL/GenBank/DDBJ whole genome shotgun (WGS) entry which is preliminary data.</text>
</comment>
<dbReference type="Proteomes" id="UP001170954">
    <property type="component" value="Unassembled WGS sequence"/>
</dbReference>
<proteinExistence type="predicted"/>
<feature type="region of interest" description="Disordered" evidence="1">
    <location>
        <begin position="1"/>
        <end position="26"/>
    </location>
</feature>
<accession>A0ABT7NRF7</accession>
<gene>
    <name evidence="2" type="ORF">HX018_15365</name>
</gene>
<evidence type="ECO:0000313" key="3">
    <source>
        <dbReference type="Proteomes" id="UP001170954"/>
    </source>
</evidence>
<protein>
    <submittedName>
        <fullName evidence="2">Uncharacterized protein</fullName>
    </submittedName>
</protein>
<evidence type="ECO:0000256" key="1">
    <source>
        <dbReference type="SAM" id="MobiDB-lite"/>
    </source>
</evidence>
<reference evidence="2" key="1">
    <citation type="submission" date="2020-06" db="EMBL/GenBank/DDBJ databases">
        <authorList>
            <person name="Dong N."/>
        </authorList>
    </citation>
    <scope>NUCLEOTIDE SEQUENCE</scope>
    <source>
        <strain evidence="2">R1692</strain>
    </source>
</reference>
<feature type="compositionally biased region" description="Polar residues" evidence="1">
    <location>
        <begin position="13"/>
        <end position="26"/>
    </location>
</feature>
<dbReference type="RefSeq" id="WP_286651969.1">
    <property type="nucleotide sequence ID" value="NZ_JACAGK010000052.1"/>
</dbReference>
<sequence length="75" mass="8771">MGNKKKKLEDYRQGSQLNNRLSGPNKTFLNHVQNQANKMAELMGEKHGEQYIKDALKEWTHLIKSELEIFSKRKA</sequence>